<keyword evidence="7" id="KW-1185">Reference proteome</keyword>
<evidence type="ECO:0000259" key="5">
    <source>
        <dbReference type="Pfam" id="PF02782"/>
    </source>
</evidence>
<evidence type="ECO:0000313" key="6">
    <source>
        <dbReference type="EMBL" id="MFC0863254.1"/>
    </source>
</evidence>
<protein>
    <submittedName>
        <fullName evidence="6">FGGY family carbohydrate kinase</fullName>
    </submittedName>
</protein>
<dbReference type="InterPro" id="IPR050406">
    <property type="entry name" value="FGGY_Carb_Kinase"/>
</dbReference>
<proteinExistence type="inferred from homology"/>
<dbReference type="PIRSF" id="PIRSF000538">
    <property type="entry name" value="GlpK"/>
    <property type="match status" value="1"/>
</dbReference>
<comment type="similarity">
    <text evidence="1">Belongs to the FGGY kinase family.</text>
</comment>
<sequence length="443" mass="46495">MKVLALDLGTSSVRAVVQEDSKEPAKEGRRRVALARRPVRLRVDDGGRAVLDPDEYLDGLAACLDEVHDHLDGVEAVATSCQWHSLLALDAAGRPATPLLTWADTRAKEPCGRPASGEFHRRTGTWPHPLYWTVRIPWLRERLGDREPAWSFAGLAEYVSRRLLGDPAASVSMASGTGMLDIAAGRWDGEALALAGVTEDRLPPLASRGWTGTLEPRWARRWPALREVPWLPAVGDGAAATIGGGGTGPDRISVTVGTSAAVRIAHPLTGAFTLPDGCWRYLVDHDLAVTGIAYSAGGNVFAWAKRTLLLPADVEAALVALGDHPPDGLAAVPDLAGARPPRPASTGSISGLTLGTGPVEILAALLDGVSGQIADGVRTLTDAMPEPPAAIVLGGGAMAASAWWRRNLALRLAVPVEPEAEAEASAMGVVRLAETVTAGRALQ</sequence>
<feature type="domain" description="Carbohydrate kinase FGGY C-terminal" evidence="5">
    <location>
        <begin position="255"/>
        <end position="433"/>
    </location>
</feature>
<dbReference type="InterPro" id="IPR018484">
    <property type="entry name" value="FGGY_N"/>
</dbReference>
<gene>
    <name evidence="6" type="ORF">ACFHYQ_13205</name>
</gene>
<dbReference type="PANTHER" id="PTHR43095">
    <property type="entry name" value="SUGAR KINASE"/>
    <property type="match status" value="1"/>
</dbReference>
<dbReference type="SUPFAM" id="SSF53067">
    <property type="entry name" value="Actin-like ATPase domain"/>
    <property type="match status" value="2"/>
</dbReference>
<dbReference type="InterPro" id="IPR043129">
    <property type="entry name" value="ATPase_NBD"/>
</dbReference>
<dbReference type="GO" id="GO:0016301">
    <property type="term" value="F:kinase activity"/>
    <property type="evidence" value="ECO:0007669"/>
    <property type="project" value="UniProtKB-KW"/>
</dbReference>
<evidence type="ECO:0000256" key="3">
    <source>
        <dbReference type="ARBA" id="ARBA00022777"/>
    </source>
</evidence>
<dbReference type="Gene3D" id="3.30.420.40">
    <property type="match status" value="2"/>
</dbReference>
<dbReference type="Pfam" id="PF02782">
    <property type="entry name" value="FGGY_C"/>
    <property type="match status" value="1"/>
</dbReference>
<evidence type="ECO:0000256" key="2">
    <source>
        <dbReference type="ARBA" id="ARBA00022679"/>
    </source>
</evidence>
<dbReference type="InterPro" id="IPR000577">
    <property type="entry name" value="Carb_kinase_FGGY"/>
</dbReference>
<feature type="domain" description="Carbohydrate kinase FGGY N-terminal" evidence="4">
    <location>
        <begin position="3"/>
        <end position="243"/>
    </location>
</feature>
<dbReference type="Proteomes" id="UP001589870">
    <property type="component" value="Unassembled WGS sequence"/>
</dbReference>
<evidence type="ECO:0000313" key="7">
    <source>
        <dbReference type="Proteomes" id="UP001589870"/>
    </source>
</evidence>
<name>A0ABV6U458_9ACTN</name>
<dbReference type="PANTHER" id="PTHR43095:SF2">
    <property type="entry name" value="GLUCONOKINASE"/>
    <property type="match status" value="1"/>
</dbReference>
<organism evidence="6 7">
    <name type="scientific">Sphaerimonospora cavernae</name>
    <dbReference type="NCBI Taxonomy" id="1740611"/>
    <lineage>
        <taxon>Bacteria</taxon>
        <taxon>Bacillati</taxon>
        <taxon>Actinomycetota</taxon>
        <taxon>Actinomycetes</taxon>
        <taxon>Streptosporangiales</taxon>
        <taxon>Streptosporangiaceae</taxon>
        <taxon>Sphaerimonospora</taxon>
    </lineage>
</organism>
<evidence type="ECO:0000259" key="4">
    <source>
        <dbReference type="Pfam" id="PF00370"/>
    </source>
</evidence>
<dbReference type="RefSeq" id="WP_394301413.1">
    <property type="nucleotide sequence ID" value="NZ_JBHMQT010000029.1"/>
</dbReference>
<dbReference type="EMBL" id="JBHMQT010000029">
    <property type="protein sequence ID" value="MFC0863254.1"/>
    <property type="molecule type" value="Genomic_DNA"/>
</dbReference>
<accession>A0ABV6U458</accession>
<dbReference type="InterPro" id="IPR018485">
    <property type="entry name" value="FGGY_C"/>
</dbReference>
<keyword evidence="2" id="KW-0808">Transferase</keyword>
<keyword evidence="3 6" id="KW-0418">Kinase</keyword>
<evidence type="ECO:0000256" key="1">
    <source>
        <dbReference type="ARBA" id="ARBA00009156"/>
    </source>
</evidence>
<dbReference type="Pfam" id="PF00370">
    <property type="entry name" value="FGGY_N"/>
    <property type="match status" value="1"/>
</dbReference>
<reference evidence="6 7" key="1">
    <citation type="submission" date="2024-09" db="EMBL/GenBank/DDBJ databases">
        <authorList>
            <person name="Sun Q."/>
            <person name="Mori K."/>
        </authorList>
    </citation>
    <scope>NUCLEOTIDE SEQUENCE [LARGE SCALE GENOMIC DNA]</scope>
    <source>
        <strain evidence="6 7">TBRC 1851</strain>
    </source>
</reference>
<comment type="caution">
    <text evidence="6">The sequence shown here is derived from an EMBL/GenBank/DDBJ whole genome shotgun (WGS) entry which is preliminary data.</text>
</comment>